<dbReference type="NCBIfam" id="TIGR00797">
    <property type="entry name" value="matE"/>
    <property type="match status" value="1"/>
</dbReference>
<dbReference type="GO" id="GO:0015297">
    <property type="term" value="F:antiporter activity"/>
    <property type="evidence" value="ECO:0007669"/>
    <property type="project" value="UniProtKB-KW"/>
</dbReference>
<feature type="transmembrane region" description="Helical" evidence="13">
    <location>
        <begin position="214"/>
        <end position="236"/>
    </location>
</feature>
<keyword evidence="7" id="KW-1003">Cell membrane</keyword>
<sequence length="424" mass="46365">MNFFDTIMSGRAGAADLAGVAIGSSIWLPVFTGINGILLALSPIVAQLIGAEKKEKIADAVKQGIYLSIALAIIVFVIGIFTLNPILNTMSLETEVRHVAKYYLVALGLGIIPLFMFNVIRCFIDALGQTRVSMFIILLSLPINILFNYMFIFGKFGAPTLGGIGAGVASSLTYLICMIISLIVILKIRPFSGYSIFQKYSPPSLSAWWEQLKIGIPIGFAIFFETSIFAAVTLFMSQYDTETIAAHQAAMNFQALLYMGPLSIAMALTIAVGYEVGAKRFNHAKQYSIIGISTALTMAVFGGTFMYIFDQEIIKLYTENEQVIHLGSQFIIYAIFFQLSDAFGAPIQGALRGYKDVNVTTIMAFVSFWVIGLPSGYILANYTAFGPFGYWIGLIVGLAAGATTLLFRLLFIQRKNRIEVAQTL</sequence>
<keyword evidence="9 13" id="KW-1133">Transmembrane helix</keyword>
<evidence type="ECO:0000256" key="12">
    <source>
        <dbReference type="ARBA" id="ARBA00031636"/>
    </source>
</evidence>
<dbReference type="AlphaFoldDB" id="A0A841PVP9"/>
<accession>A0A841PVP9</accession>
<feature type="transmembrane region" description="Helical" evidence="13">
    <location>
        <begin position="63"/>
        <end position="82"/>
    </location>
</feature>
<dbReference type="EMBL" id="JACHGH010000001">
    <property type="protein sequence ID" value="MBB6451814.1"/>
    <property type="molecule type" value="Genomic_DNA"/>
</dbReference>
<gene>
    <name evidence="14" type="ORF">HNQ94_000235</name>
</gene>
<organism evidence="14 15">
    <name type="scientific">Salirhabdus euzebyi</name>
    <dbReference type="NCBI Taxonomy" id="394506"/>
    <lineage>
        <taxon>Bacteria</taxon>
        <taxon>Bacillati</taxon>
        <taxon>Bacillota</taxon>
        <taxon>Bacilli</taxon>
        <taxon>Bacillales</taxon>
        <taxon>Bacillaceae</taxon>
        <taxon>Salirhabdus</taxon>
    </lineage>
</organism>
<feature type="transmembrane region" description="Helical" evidence="13">
    <location>
        <begin position="329"/>
        <end position="347"/>
    </location>
</feature>
<feature type="transmembrane region" description="Helical" evidence="13">
    <location>
        <begin position="388"/>
        <end position="411"/>
    </location>
</feature>
<dbReference type="Proteomes" id="UP000581688">
    <property type="component" value="Unassembled WGS sequence"/>
</dbReference>
<comment type="caution">
    <text evidence="14">The sequence shown here is derived from an EMBL/GenBank/DDBJ whole genome shotgun (WGS) entry which is preliminary data.</text>
</comment>
<dbReference type="GO" id="GO:0005886">
    <property type="term" value="C:plasma membrane"/>
    <property type="evidence" value="ECO:0007669"/>
    <property type="project" value="UniProtKB-SubCell"/>
</dbReference>
<keyword evidence="15" id="KW-1185">Reference proteome</keyword>
<dbReference type="PANTHER" id="PTHR43298">
    <property type="entry name" value="MULTIDRUG RESISTANCE PROTEIN NORM-RELATED"/>
    <property type="match status" value="1"/>
</dbReference>
<keyword evidence="8 13" id="KW-0812">Transmembrane</keyword>
<dbReference type="InterPro" id="IPR050222">
    <property type="entry name" value="MATE_MdtK"/>
</dbReference>
<evidence type="ECO:0000256" key="8">
    <source>
        <dbReference type="ARBA" id="ARBA00022692"/>
    </source>
</evidence>
<reference evidence="14 15" key="1">
    <citation type="submission" date="2020-08" db="EMBL/GenBank/DDBJ databases">
        <title>Genomic Encyclopedia of Type Strains, Phase IV (KMG-IV): sequencing the most valuable type-strain genomes for metagenomic binning, comparative biology and taxonomic classification.</title>
        <authorList>
            <person name="Goeker M."/>
        </authorList>
    </citation>
    <scope>NUCLEOTIDE SEQUENCE [LARGE SCALE GENOMIC DNA]</scope>
    <source>
        <strain evidence="14 15">DSM 19612</strain>
    </source>
</reference>
<keyword evidence="5" id="KW-0813">Transport</keyword>
<keyword evidence="11 13" id="KW-0472">Membrane</keyword>
<proteinExistence type="inferred from homology"/>
<evidence type="ECO:0000256" key="13">
    <source>
        <dbReference type="SAM" id="Phobius"/>
    </source>
</evidence>
<dbReference type="PIRSF" id="PIRSF006603">
    <property type="entry name" value="DinF"/>
    <property type="match status" value="1"/>
</dbReference>
<evidence type="ECO:0000313" key="14">
    <source>
        <dbReference type="EMBL" id="MBB6451814.1"/>
    </source>
</evidence>
<evidence type="ECO:0000313" key="15">
    <source>
        <dbReference type="Proteomes" id="UP000581688"/>
    </source>
</evidence>
<comment type="subcellular location">
    <subcellularLocation>
        <location evidence="2">Cell membrane</location>
        <topology evidence="2">Multi-pass membrane protein</topology>
    </subcellularLocation>
</comment>
<name>A0A841PVP9_9BACI</name>
<evidence type="ECO:0000256" key="5">
    <source>
        <dbReference type="ARBA" id="ARBA00022448"/>
    </source>
</evidence>
<dbReference type="GO" id="GO:0042910">
    <property type="term" value="F:xenobiotic transmembrane transporter activity"/>
    <property type="evidence" value="ECO:0007669"/>
    <property type="project" value="InterPro"/>
</dbReference>
<feature type="transmembrane region" description="Helical" evidence="13">
    <location>
        <begin position="26"/>
        <end position="51"/>
    </location>
</feature>
<dbReference type="Pfam" id="PF01554">
    <property type="entry name" value="MatE"/>
    <property type="match status" value="2"/>
</dbReference>
<feature type="transmembrane region" description="Helical" evidence="13">
    <location>
        <begin position="102"/>
        <end position="120"/>
    </location>
</feature>
<comment type="similarity">
    <text evidence="3">Belongs to the multi antimicrobial extrusion (MATE) (TC 2.A.66.1) family.</text>
</comment>
<comment type="function">
    <text evidence="1">Multidrug efflux pump.</text>
</comment>
<feature type="transmembrane region" description="Helical" evidence="13">
    <location>
        <begin position="289"/>
        <end position="309"/>
    </location>
</feature>
<dbReference type="PANTHER" id="PTHR43298:SF2">
    <property type="entry name" value="FMN_FAD EXPORTER YEEO-RELATED"/>
    <property type="match status" value="1"/>
</dbReference>
<evidence type="ECO:0000256" key="1">
    <source>
        <dbReference type="ARBA" id="ARBA00003408"/>
    </source>
</evidence>
<evidence type="ECO:0000256" key="4">
    <source>
        <dbReference type="ARBA" id="ARBA00020268"/>
    </source>
</evidence>
<keyword evidence="10" id="KW-0406">Ion transport</keyword>
<protein>
    <recommendedName>
        <fullName evidence="4">Probable multidrug resistance protein NorM</fullName>
    </recommendedName>
    <alternativeName>
        <fullName evidence="12">Multidrug-efflux transporter</fullName>
    </alternativeName>
</protein>
<dbReference type="InterPro" id="IPR048279">
    <property type="entry name" value="MdtK-like"/>
</dbReference>
<evidence type="ECO:0000256" key="10">
    <source>
        <dbReference type="ARBA" id="ARBA00023065"/>
    </source>
</evidence>
<evidence type="ECO:0000256" key="2">
    <source>
        <dbReference type="ARBA" id="ARBA00004651"/>
    </source>
</evidence>
<evidence type="ECO:0000256" key="3">
    <source>
        <dbReference type="ARBA" id="ARBA00010199"/>
    </source>
</evidence>
<feature type="transmembrane region" description="Helical" evidence="13">
    <location>
        <begin position="359"/>
        <end position="382"/>
    </location>
</feature>
<keyword evidence="6" id="KW-0050">Antiport</keyword>
<feature type="transmembrane region" description="Helical" evidence="13">
    <location>
        <begin position="164"/>
        <end position="186"/>
    </location>
</feature>
<dbReference type="CDD" id="cd13131">
    <property type="entry name" value="MATE_NorM_like"/>
    <property type="match status" value="1"/>
</dbReference>
<evidence type="ECO:0000256" key="6">
    <source>
        <dbReference type="ARBA" id="ARBA00022449"/>
    </source>
</evidence>
<evidence type="ECO:0000256" key="11">
    <source>
        <dbReference type="ARBA" id="ARBA00023136"/>
    </source>
</evidence>
<feature type="transmembrane region" description="Helical" evidence="13">
    <location>
        <begin position="256"/>
        <end position="277"/>
    </location>
</feature>
<feature type="transmembrane region" description="Helical" evidence="13">
    <location>
        <begin position="132"/>
        <end position="152"/>
    </location>
</feature>
<evidence type="ECO:0000256" key="9">
    <source>
        <dbReference type="ARBA" id="ARBA00022989"/>
    </source>
</evidence>
<dbReference type="GO" id="GO:0006811">
    <property type="term" value="P:monoatomic ion transport"/>
    <property type="evidence" value="ECO:0007669"/>
    <property type="project" value="UniProtKB-KW"/>
</dbReference>
<evidence type="ECO:0000256" key="7">
    <source>
        <dbReference type="ARBA" id="ARBA00022475"/>
    </source>
</evidence>
<dbReference type="InterPro" id="IPR002528">
    <property type="entry name" value="MATE_fam"/>
</dbReference>